<keyword evidence="3" id="KW-1185">Reference proteome</keyword>
<dbReference type="Gene3D" id="3.40.50.720">
    <property type="entry name" value="NAD(P)-binding Rossmann-like Domain"/>
    <property type="match status" value="1"/>
</dbReference>
<keyword evidence="1" id="KW-1133">Transmembrane helix</keyword>
<dbReference type="Proteomes" id="UP000593568">
    <property type="component" value="Unassembled WGS sequence"/>
</dbReference>
<comment type="caution">
    <text evidence="2">The sequence shown here is derived from an EMBL/GenBank/DDBJ whole genome shotgun (WGS) entry which is preliminary data.</text>
</comment>
<gene>
    <name evidence="2" type="ORF">Gotri_010927</name>
</gene>
<feature type="transmembrane region" description="Helical" evidence="1">
    <location>
        <begin position="67"/>
        <end position="87"/>
    </location>
</feature>
<organism evidence="2 3">
    <name type="scientific">Gossypium trilobum</name>
    <dbReference type="NCBI Taxonomy" id="34281"/>
    <lineage>
        <taxon>Eukaryota</taxon>
        <taxon>Viridiplantae</taxon>
        <taxon>Streptophyta</taxon>
        <taxon>Embryophyta</taxon>
        <taxon>Tracheophyta</taxon>
        <taxon>Spermatophyta</taxon>
        <taxon>Magnoliopsida</taxon>
        <taxon>eudicotyledons</taxon>
        <taxon>Gunneridae</taxon>
        <taxon>Pentapetalae</taxon>
        <taxon>rosids</taxon>
        <taxon>malvids</taxon>
        <taxon>Malvales</taxon>
        <taxon>Malvaceae</taxon>
        <taxon>Malvoideae</taxon>
        <taxon>Gossypium</taxon>
    </lineage>
</organism>
<dbReference type="PANTHER" id="PTHR36797:SF3">
    <property type="entry name" value="OS01G0258600 PROTEIN"/>
    <property type="match status" value="1"/>
</dbReference>
<keyword evidence="1" id="KW-0812">Transmembrane</keyword>
<dbReference type="SUPFAM" id="SSF51735">
    <property type="entry name" value="NAD(P)-binding Rossmann-fold domains"/>
    <property type="match status" value="1"/>
</dbReference>
<feature type="transmembrane region" description="Helical" evidence="1">
    <location>
        <begin position="6"/>
        <end position="28"/>
    </location>
</feature>
<evidence type="ECO:0000256" key="1">
    <source>
        <dbReference type="SAM" id="Phobius"/>
    </source>
</evidence>
<proteinExistence type="predicted"/>
<dbReference type="InterPro" id="IPR036291">
    <property type="entry name" value="NAD(P)-bd_dom_sf"/>
</dbReference>
<evidence type="ECO:0000313" key="3">
    <source>
        <dbReference type="Proteomes" id="UP000593568"/>
    </source>
</evidence>
<protein>
    <submittedName>
        <fullName evidence="2">Uncharacterized protein</fullName>
    </submittedName>
</protein>
<accession>A0A7J9ETN5</accession>
<evidence type="ECO:0000313" key="2">
    <source>
        <dbReference type="EMBL" id="MBA0775825.1"/>
    </source>
</evidence>
<name>A0A7J9ETN5_9ROSI</name>
<dbReference type="PANTHER" id="PTHR36797">
    <property type="entry name" value="OS01G0258600 PROTEIN"/>
    <property type="match status" value="1"/>
</dbReference>
<dbReference type="EMBL" id="JABEZW010000009">
    <property type="protein sequence ID" value="MBA0775825.1"/>
    <property type="molecule type" value="Genomic_DNA"/>
</dbReference>
<dbReference type="AlphaFoldDB" id="A0A7J9ETN5"/>
<sequence length="205" mass="23358">MPTPSTIAFYGAYVAGGIGAGMLLEVWINNKIKGVRSRMRLASLTRNTAQQQRIGIAFQRQKQRVRLLSLQKSLGLMLLLFVLLSYWGHFCSAPSMLVARFSLNFEKLVSKGYNSLENKIRKIVDVRDVDGALLLVYEKQEAEGRYICTAHTIKARDLVDKLRSMFPQYNYPKSFNEGGEEDTISSEKLQRLGWSYRPLEETLVD</sequence>
<keyword evidence="1" id="KW-0472">Membrane</keyword>
<reference evidence="2 3" key="1">
    <citation type="journal article" date="2019" name="Genome Biol. Evol.">
        <title>Insights into the evolution of the New World diploid cottons (Gossypium, subgenus Houzingenia) based on genome sequencing.</title>
        <authorList>
            <person name="Grover C.E."/>
            <person name="Arick M.A. 2nd"/>
            <person name="Thrash A."/>
            <person name="Conover J.L."/>
            <person name="Sanders W.S."/>
            <person name="Peterson D.G."/>
            <person name="Frelichowski J.E."/>
            <person name="Scheffler J.A."/>
            <person name="Scheffler B.E."/>
            <person name="Wendel J.F."/>
        </authorList>
    </citation>
    <scope>NUCLEOTIDE SEQUENCE [LARGE SCALE GENOMIC DNA]</scope>
    <source>
        <strain evidence="2">8</strain>
        <tissue evidence="2">Leaf</tissue>
    </source>
</reference>